<evidence type="ECO:0000256" key="1">
    <source>
        <dbReference type="ARBA" id="ARBA00022816"/>
    </source>
</evidence>
<keyword evidence="4" id="KW-1185">Reference proteome</keyword>
<evidence type="ECO:0000313" key="4">
    <source>
        <dbReference type="Proteomes" id="UP000694562"/>
    </source>
</evidence>
<protein>
    <recommendedName>
        <fullName evidence="2">Nuclear cap-binding protein subunit 2</fullName>
    </recommendedName>
    <alternativeName>
        <fullName evidence="2">20 kDa nuclear cap-binding protein</fullName>
    </alternativeName>
</protein>
<comment type="function">
    <text evidence="2">Component of the cap-binding complex (CBC), which binds co-transcriptionally to the 5' cap of pre-mRNAs and is involved in various processes such as pre-mRNA splicing, translation regulation, nonsense-mediated mRNA decay, RNA-mediated gene silencing (RNAi) by microRNAs (miRNAs) and mRNA export. The CBC complex is involved in mRNA export from the nucleus, leading to the recruitment of the mRNA export machinery to the 5' end of mRNA and to mRNA export in a 5' to 3' direction through the nuclear pore. The CBC complex is also involved in mediating U snRNA and intronless mRNAs export from the nucleus. The CBC complex is essential for a pioneer round of mRNA translation, before steady state translation when the CBC complex is replaced by cytoplasmic cap-binding protein eIF4E. The pioneer round of mRNA translation mediated by the CBC complex plays a central role in nonsense-mediated mRNA decay (NMD), NMD only taking place in mRNAs bound to the CBC complex, but not on eIF4E-bound mRNAs. The CBC complex enhances NMD in mRNAs containing at least one exon-junction complex (EJC), promoting the interaction between upf1 and upf2. The CBC complex is also involved in 'failsafe' NMD, which is independent of the EJC complex, while it does not participate in Staufen-mediated mRNA decay (SMD). During cell proliferation, the CBC complex is also involved in microRNAs (miRNAs) biogenesis via its interaction with srrt/ars2, thereby being required for miRNA-mediated RNA interference. The CBC complex also acts as a negative regulator of parn, thereby acting as an inhibitor of mRNA deadenylation. In the CBC complex, ncbp2/cbp20 recognizes and binds capped RNAs (m7GpppG-capped RNA) but requires ncbp1/cbp80 to stabilize the movement of its N-terminal loop and lock the CBC into a high affinity cap-binding state with the cap structure. The conventional cap-binding complex with NCBP2 binds both small nuclear RNA (snRNA) and messenger (mRNA) and is involved in their export from the nucleus.</text>
</comment>
<evidence type="ECO:0000256" key="2">
    <source>
        <dbReference type="RuleBase" id="RU364036"/>
    </source>
</evidence>
<keyword evidence="2" id="KW-0507">mRNA processing</keyword>
<dbReference type="Ensembl" id="ENSFTIT00000000233.1">
    <property type="protein sequence ID" value="ENSFTIP00000000220.1"/>
    <property type="gene ID" value="ENSFTIG00000000156.1"/>
</dbReference>
<name>A0A8C4TRZ7_FALTI</name>
<proteinExistence type="inferred from homology"/>
<keyword evidence="2" id="KW-0539">Nucleus</keyword>
<accession>A0A8C4TRZ7</accession>
<dbReference type="Proteomes" id="UP000694562">
    <property type="component" value="Unplaced"/>
</dbReference>
<dbReference type="GO" id="GO:0051028">
    <property type="term" value="P:mRNA transport"/>
    <property type="evidence" value="ECO:0007669"/>
    <property type="project" value="UniProtKB-KW"/>
</dbReference>
<dbReference type="GO" id="GO:0000339">
    <property type="term" value="F:RNA cap binding"/>
    <property type="evidence" value="ECO:0007669"/>
    <property type="project" value="InterPro"/>
</dbReference>
<keyword evidence="1" id="KW-0509">mRNA transport</keyword>
<dbReference type="GO" id="GO:0005634">
    <property type="term" value="C:nucleus"/>
    <property type="evidence" value="ECO:0007669"/>
    <property type="project" value="UniProtKB-SubCell"/>
</dbReference>
<organism evidence="3 4">
    <name type="scientific">Falco tinnunculus</name>
    <name type="common">Common kestrel</name>
    <dbReference type="NCBI Taxonomy" id="100819"/>
    <lineage>
        <taxon>Eukaryota</taxon>
        <taxon>Metazoa</taxon>
        <taxon>Chordata</taxon>
        <taxon>Craniata</taxon>
        <taxon>Vertebrata</taxon>
        <taxon>Euteleostomi</taxon>
        <taxon>Archelosauria</taxon>
        <taxon>Archosauria</taxon>
        <taxon>Dinosauria</taxon>
        <taxon>Saurischia</taxon>
        <taxon>Theropoda</taxon>
        <taxon>Coelurosauria</taxon>
        <taxon>Aves</taxon>
        <taxon>Neognathae</taxon>
        <taxon>Neoaves</taxon>
        <taxon>Telluraves</taxon>
        <taxon>Australaves</taxon>
        <taxon>Falconiformes</taxon>
        <taxon>Falconidae</taxon>
        <taxon>Falco</taxon>
    </lineage>
</organism>
<comment type="similarity">
    <text evidence="2">Belongs to the RRM NCBP2 family.</text>
</comment>
<dbReference type="PANTHER" id="PTHR18847:SF0">
    <property type="entry name" value="NUCLEAR CAP-BINDING PROTEIN SUBUNIT 2"/>
    <property type="match status" value="1"/>
</dbReference>
<reference evidence="3" key="2">
    <citation type="submission" date="2025-09" db="UniProtKB">
        <authorList>
            <consortium name="Ensembl"/>
        </authorList>
    </citation>
    <scope>IDENTIFICATION</scope>
</reference>
<dbReference type="PANTHER" id="PTHR18847">
    <property type="entry name" value="20 KD NUCLEAR CAP BINDING PROTEIN"/>
    <property type="match status" value="1"/>
</dbReference>
<dbReference type="SUPFAM" id="SSF54928">
    <property type="entry name" value="RNA-binding domain, RBD"/>
    <property type="match status" value="1"/>
</dbReference>
<keyword evidence="2" id="KW-0508">mRNA splicing</keyword>
<reference evidence="3" key="1">
    <citation type="submission" date="2025-08" db="UniProtKB">
        <authorList>
            <consortium name="Ensembl"/>
        </authorList>
    </citation>
    <scope>IDENTIFICATION</scope>
</reference>
<evidence type="ECO:0000313" key="3">
    <source>
        <dbReference type="Ensembl" id="ENSFTIP00000000220.1"/>
    </source>
</evidence>
<keyword evidence="2" id="KW-0694">RNA-binding</keyword>
<sequence>MGRDSESFSTSRGLLRSANSTRRSTILCELSREPRPPPAASRESRLLPPVGRLTCTAEEQIHELFGKSGGIGKAMVVLEKAKKTVCSFCSGEYPSEILKMQCISGTRADDRIIRVDWDAGCEYRQDCDAGRYSYGKTVQCQTRSRL</sequence>
<dbReference type="GO" id="GO:0005846">
    <property type="term" value="C:nuclear cap binding complex"/>
    <property type="evidence" value="ECO:0007669"/>
    <property type="project" value="InterPro"/>
</dbReference>
<dbReference type="AlphaFoldDB" id="A0A8C4TRZ7"/>
<dbReference type="InterPro" id="IPR035979">
    <property type="entry name" value="RBD_domain_sf"/>
</dbReference>
<comment type="subcellular location">
    <subcellularLocation>
        <location evidence="2">Nucleus</location>
    </subcellularLocation>
</comment>
<dbReference type="GO" id="GO:0045292">
    <property type="term" value="P:mRNA cis splicing, via spliceosome"/>
    <property type="evidence" value="ECO:0007669"/>
    <property type="project" value="InterPro"/>
</dbReference>
<comment type="subunit">
    <text evidence="2">Component of the nuclear cap-binding complex (CBC), a heterodimer composed of ncbp1/cbp80 and ncbp2/cbp20 that interacts with m7GpppG-capped RNA.</text>
</comment>
<keyword evidence="1" id="KW-0813">Transport</keyword>
<dbReference type="InterPro" id="IPR027157">
    <property type="entry name" value="NCBP2"/>
</dbReference>